<reference evidence="1 2" key="1">
    <citation type="submission" date="2021-01" db="EMBL/GenBank/DDBJ databases">
        <title>Chromosome-level genome assembly of a human fungal pathogen reveals clustering of transcriptionally co-regulated genes.</title>
        <authorList>
            <person name="Voorhies M."/>
            <person name="Cohen S."/>
            <person name="Shea T.P."/>
            <person name="Petrus S."/>
            <person name="Munoz J.F."/>
            <person name="Poplawski S."/>
            <person name="Goldman W.E."/>
            <person name="Michael T."/>
            <person name="Cuomo C.A."/>
            <person name="Sil A."/>
            <person name="Beyhan S."/>
        </authorList>
    </citation>
    <scope>NUCLEOTIDE SEQUENCE [LARGE SCALE GENOMIC DNA]</scope>
    <source>
        <strain evidence="1 2">G184AR</strain>
    </source>
</reference>
<dbReference type="VEuPathDB" id="FungiDB:I7I52_00785"/>
<evidence type="ECO:0000313" key="2">
    <source>
        <dbReference type="Proteomes" id="UP000670092"/>
    </source>
</evidence>
<gene>
    <name evidence="1" type="ORF">I7I52_00785</name>
</gene>
<comment type="caution">
    <text evidence="1">The sequence shown here is derived from an EMBL/GenBank/DDBJ whole genome shotgun (WGS) entry which is preliminary data.</text>
</comment>
<dbReference type="EMBL" id="JAEVHI010000001">
    <property type="protein sequence ID" value="KAG5302965.1"/>
    <property type="molecule type" value="Genomic_DNA"/>
</dbReference>
<name>A0A8H7Z2D3_AJECA</name>
<accession>A0A8H7Z2D3</accession>
<dbReference type="AlphaFoldDB" id="A0A8H7Z2D3"/>
<dbReference type="Proteomes" id="UP000670092">
    <property type="component" value="Unassembled WGS sequence"/>
</dbReference>
<sequence>MKDGCCWVVPPVPRPASYKTRA</sequence>
<evidence type="ECO:0000313" key="1">
    <source>
        <dbReference type="EMBL" id="KAG5302965.1"/>
    </source>
</evidence>
<proteinExistence type="predicted"/>
<organism evidence="1 2">
    <name type="scientific">Ajellomyces capsulatus</name>
    <name type="common">Darling's disease fungus</name>
    <name type="synonym">Histoplasma capsulatum</name>
    <dbReference type="NCBI Taxonomy" id="5037"/>
    <lineage>
        <taxon>Eukaryota</taxon>
        <taxon>Fungi</taxon>
        <taxon>Dikarya</taxon>
        <taxon>Ascomycota</taxon>
        <taxon>Pezizomycotina</taxon>
        <taxon>Eurotiomycetes</taxon>
        <taxon>Eurotiomycetidae</taxon>
        <taxon>Onygenales</taxon>
        <taxon>Ajellomycetaceae</taxon>
        <taxon>Histoplasma</taxon>
    </lineage>
</organism>
<protein>
    <submittedName>
        <fullName evidence="1">Uncharacterized protein</fullName>
    </submittedName>
</protein>